<dbReference type="AlphaFoldDB" id="A2ENN4"/>
<reference evidence="1" key="1">
    <citation type="submission" date="2006-10" db="EMBL/GenBank/DDBJ databases">
        <authorList>
            <person name="Amadeo P."/>
            <person name="Zhao Q."/>
            <person name="Wortman J."/>
            <person name="Fraser-Liggett C."/>
            <person name="Carlton J."/>
        </authorList>
    </citation>
    <scope>NUCLEOTIDE SEQUENCE</scope>
    <source>
        <strain evidence="1">G3</strain>
    </source>
</reference>
<dbReference type="InParanoid" id="A2ENN4"/>
<gene>
    <name evidence="1" type="ORF">TVAG_100570</name>
</gene>
<protein>
    <submittedName>
        <fullName evidence="1">Uncharacterized protein</fullName>
    </submittedName>
</protein>
<organism evidence="1 2">
    <name type="scientific">Trichomonas vaginalis (strain ATCC PRA-98 / G3)</name>
    <dbReference type="NCBI Taxonomy" id="412133"/>
    <lineage>
        <taxon>Eukaryota</taxon>
        <taxon>Metamonada</taxon>
        <taxon>Parabasalia</taxon>
        <taxon>Trichomonadida</taxon>
        <taxon>Trichomonadidae</taxon>
        <taxon>Trichomonas</taxon>
    </lineage>
</organism>
<accession>A2ENN4</accession>
<evidence type="ECO:0000313" key="1">
    <source>
        <dbReference type="EMBL" id="EAY05734.1"/>
    </source>
</evidence>
<name>A2ENN4_TRIV3</name>
<keyword evidence="2" id="KW-1185">Reference proteome</keyword>
<dbReference type="VEuPathDB" id="TrichDB:TVAGG3_0408100"/>
<reference evidence="1" key="2">
    <citation type="journal article" date="2007" name="Science">
        <title>Draft genome sequence of the sexually transmitted pathogen Trichomonas vaginalis.</title>
        <authorList>
            <person name="Carlton J.M."/>
            <person name="Hirt R.P."/>
            <person name="Silva J.C."/>
            <person name="Delcher A.L."/>
            <person name="Schatz M."/>
            <person name="Zhao Q."/>
            <person name="Wortman J.R."/>
            <person name="Bidwell S.L."/>
            <person name="Alsmark U.C.M."/>
            <person name="Besteiro S."/>
            <person name="Sicheritz-Ponten T."/>
            <person name="Noel C.J."/>
            <person name="Dacks J.B."/>
            <person name="Foster P.G."/>
            <person name="Simillion C."/>
            <person name="Van de Peer Y."/>
            <person name="Miranda-Saavedra D."/>
            <person name="Barton G.J."/>
            <person name="Westrop G.D."/>
            <person name="Mueller S."/>
            <person name="Dessi D."/>
            <person name="Fiori P.L."/>
            <person name="Ren Q."/>
            <person name="Paulsen I."/>
            <person name="Zhang H."/>
            <person name="Bastida-Corcuera F.D."/>
            <person name="Simoes-Barbosa A."/>
            <person name="Brown M.T."/>
            <person name="Hayes R.D."/>
            <person name="Mukherjee M."/>
            <person name="Okumura C.Y."/>
            <person name="Schneider R."/>
            <person name="Smith A.J."/>
            <person name="Vanacova S."/>
            <person name="Villalvazo M."/>
            <person name="Haas B.J."/>
            <person name="Pertea M."/>
            <person name="Feldblyum T.V."/>
            <person name="Utterback T.R."/>
            <person name="Shu C.L."/>
            <person name="Osoegawa K."/>
            <person name="de Jong P.J."/>
            <person name="Hrdy I."/>
            <person name="Horvathova L."/>
            <person name="Zubacova Z."/>
            <person name="Dolezal P."/>
            <person name="Malik S.B."/>
            <person name="Logsdon J.M. Jr."/>
            <person name="Henze K."/>
            <person name="Gupta A."/>
            <person name="Wang C.C."/>
            <person name="Dunne R.L."/>
            <person name="Upcroft J.A."/>
            <person name="Upcroft P."/>
            <person name="White O."/>
            <person name="Salzberg S.L."/>
            <person name="Tang P."/>
            <person name="Chiu C.-H."/>
            <person name="Lee Y.-S."/>
            <person name="Embley T.M."/>
            <person name="Coombs G.H."/>
            <person name="Mottram J.C."/>
            <person name="Tachezy J."/>
            <person name="Fraser-Liggett C.M."/>
            <person name="Johnson P.J."/>
        </authorList>
    </citation>
    <scope>NUCLEOTIDE SEQUENCE [LARGE SCALE GENOMIC DNA]</scope>
    <source>
        <strain evidence="1">G3</strain>
    </source>
</reference>
<sequence>MDVCFHSSGPSYDIWHRFYYPATYAKFVNTSRTVTENSHVFVGYVLFENFSPQGVIRITYPDDSTKVLVSTSSFINCSSNESDGGSIYMSSSLSGEGSFVQYKVCSYESKSDNLGSHSYIWVTNDDNHKNFVIESSFTQNTGRMSVLYHSSGSILFLSINISDSNIDANAAFSSSDPFSISTTNFSNFDNISSNQQCCFYHQSKTQIYDFCNVIDNKVSDNHAIFYLNSVTLSVNKSFFKGNKASNLFYIDSASPTVNECHFEDNTFETNKNYIHSSKSMTEIFLPNLYSSFLCENREYIKIKLILNTHIPNISISNLFSGQPSLHPSKHKH</sequence>
<dbReference type="KEGG" id="tva:4763604"/>
<dbReference type="RefSeq" id="XP_001317957.1">
    <property type="nucleotide sequence ID" value="XM_001317922.1"/>
</dbReference>
<evidence type="ECO:0000313" key="2">
    <source>
        <dbReference type="Proteomes" id="UP000001542"/>
    </source>
</evidence>
<dbReference type="Proteomes" id="UP000001542">
    <property type="component" value="Unassembled WGS sequence"/>
</dbReference>
<dbReference type="VEuPathDB" id="TrichDB:TVAG_100570"/>
<proteinExistence type="predicted"/>
<dbReference type="EMBL" id="DS113441">
    <property type="protein sequence ID" value="EAY05734.1"/>
    <property type="molecule type" value="Genomic_DNA"/>
</dbReference>